<feature type="domain" description="Histidine kinase" evidence="5">
    <location>
        <begin position="465"/>
        <end position="684"/>
    </location>
</feature>
<dbReference type="InterPro" id="IPR000014">
    <property type="entry name" value="PAS"/>
</dbReference>
<dbReference type="InterPro" id="IPR004358">
    <property type="entry name" value="Sig_transdc_His_kin-like_C"/>
</dbReference>
<dbReference type="CDD" id="cd00082">
    <property type="entry name" value="HisKA"/>
    <property type="match status" value="1"/>
</dbReference>
<dbReference type="PRINTS" id="PR00344">
    <property type="entry name" value="BCTRLSENSOR"/>
</dbReference>
<evidence type="ECO:0000256" key="2">
    <source>
        <dbReference type="ARBA" id="ARBA00012438"/>
    </source>
</evidence>
<dbReference type="RefSeq" id="WP_345862992.1">
    <property type="nucleotide sequence ID" value="NZ_JBDIMF010000001.1"/>
</dbReference>
<feature type="coiled-coil region" evidence="4">
    <location>
        <begin position="290"/>
        <end position="317"/>
    </location>
</feature>
<dbReference type="InterPro" id="IPR013656">
    <property type="entry name" value="PAS_4"/>
</dbReference>
<dbReference type="SMART" id="SM00388">
    <property type="entry name" value="HisKA"/>
    <property type="match status" value="1"/>
</dbReference>
<reference evidence="7 8" key="1">
    <citation type="submission" date="2024-05" db="EMBL/GenBank/DDBJ databases">
        <authorList>
            <person name="Liu Q."/>
            <person name="Xin Y.-H."/>
        </authorList>
    </citation>
    <scope>NUCLEOTIDE SEQUENCE [LARGE SCALE GENOMIC DNA]</scope>
    <source>
        <strain evidence="7 8">CGMCC 1.15349</strain>
    </source>
</reference>
<dbReference type="SUPFAM" id="SSF55785">
    <property type="entry name" value="PYP-like sensor domain (PAS domain)"/>
    <property type="match status" value="3"/>
</dbReference>
<dbReference type="Proteomes" id="UP001404104">
    <property type="component" value="Unassembled WGS sequence"/>
</dbReference>
<keyword evidence="4" id="KW-0175">Coiled coil</keyword>
<keyword evidence="8" id="KW-1185">Reference proteome</keyword>
<evidence type="ECO:0000313" key="8">
    <source>
        <dbReference type="Proteomes" id="UP001404104"/>
    </source>
</evidence>
<accession>A0ABU9XNT1</accession>
<dbReference type="SUPFAM" id="SSF47384">
    <property type="entry name" value="Homodimeric domain of signal transducing histidine kinase"/>
    <property type="match status" value="1"/>
</dbReference>
<sequence length="684" mass="75410">MADGPPFLSGGGALGLMMRTHDWAATPLGPPEAWPQSLRSVVGLMLTSRFPMFMAWGEDLAFLYNDSYVEILGSKHPAALGRPFREVWSEIWRDIEPLVSAALSGNPTYHENLPLTLRRRGFDEQAWFTFSYSPVRDDDGDIAGMFCACTETTVQVLAEERRVREIDRQRRLFAQAPGFITVLGQPNHVFEFVNDSYVRLFGERQYIGRNVREVFPELEGQGFFEWLDQAYTTGERYVANNVSVRLRPSDSEPETERYLDFIYEPVIDEDGTVTGIFCEGHDVTEAWTARKALEENEARLRNLNATLEQRVADALAERRILAQVVETTDVYVQVVDMDLRWLAINKASADEFERIFGVRPHAGDSMLELLAGQPDHCVAVERVWGRALRGEAYSAIDRFGSAEEAQRYYEMKFSPLLGAAGEQVGAYQFVTDVTARLVRDAELAQAQEALRQSQKMDAIGQLTGGVAHDFNNLLTPIIGSMDLLQRKGIGDERTQRMIDGALQSAERAKTLVQRLLAFARRQPLQPQPVDVGSLVKGMDDLLSSTMGPRTEIVLDVPPGLPAAVADANQVEMALLNLAVNARDAMPDGGTLAIAVAAEQIGANDPESPPRRVLRIRVRDTGVGMDEATRLRATEPFFSTKGVGQGTGLGLSMVHGLAAQLGGSLVIESAPGAGTTIEIRLPLAT</sequence>
<evidence type="ECO:0000256" key="1">
    <source>
        <dbReference type="ARBA" id="ARBA00000085"/>
    </source>
</evidence>
<dbReference type="Pfam" id="PF00512">
    <property type="entry name" value="HisKA"/>
    <property type="match status" value="1"/>
</dbReference>
<dbReference type="Pfam" id="PF08448">
    <property type="entry name" value="PAS_4"/>
    <property type="match status" value="3"/>
</dbReference>
<comment type="catalytic activity">
    <reaction evidence="1">
        <text>ATP + protein L-histidine = ADP + protein N-phospho-L-histidine.</text>
        <dbReference type="EC" id="2.7.13.3"/>
    </reaction>
</comment>
<organism evidence="7 8">
    <name type="scientific">Sphingomonas qilianensis</name>
    <dbReference type="NCBI Taxonomy" id="1736690"/>
    <lineage>
        <taxon>Bacteria</taxon>
        <taxon>Pseudomonadati</taxon>
        <taxon>Pseudomonadota</taxon>
        <taxon>Alphaproteobacteria</taxon>
        <taxon>Sphingomonadales</taxon>
        <taxon>Sphingomonadaceae</taxon>
        <taxon>Sphingomonas</taxon>
    </lineage>
</organism>
<dbReference type="InterPro" id="IPR003661">
    <property type="entry name" value="HisK_dim/P_dom"/>
</dbReference>
<dbReference type="SMART" id="SM00091">
    <property type="entry name" value="PAS"/>
    <property type="match status" value="1"/>
</dbReference>
<dbReference type="SUPFAM" id="SSF55874">
    <property type="entry name" value="ATPase domain of HSP90 chaperone/DNA topoisomerase II/histidine kinase"/>
    <property type="match status" value="1"/>
</dbReference>
<dbReference type="InterPro" id="IPR036890">
    <property type="entry name" value="HATPase_C_sf"/>
</dbReference>
<dbReference type="InterPro" id="IPR035965">
    <property type="entry name" value="PAS-like_dom_sf"/>
</dbReference>
<dbReference type="InterPro" id="IPR036097">
    <property type="entry name" value="HisK_dim/P_sf"/>
</dbReference>
<keyword evidence="3" id="KW-0597">Phosphoprotein</keyword>
<comment type="caution">
    <text evidence="7">The sequence shown here is derived from an EMBL/GenBank/DDBJ whole genome shotgun (WGS) entry which is preliminary data.</text>
</comment>
<feature type="domain" description="PAC" evidence="6">
    <location>
        <begin position="240"/>
        <end position="295"/>
    </location>
</feature>
<dbReference type="InterPro" id="IPR005467">
    <property type="entry name" value="His_kinase_dom"/>
</dbReference>
<evidence type="ECO:0000256" key="3">
    <source>
        <dbReference type="ARBA" id="ARBA00022553"/>
    </source>
</evidence>
<dbReference type="InterPro" id="IPR003594">
    <property type="entry name" value="HATPase_dom"/>
</dbReference>
<evidence type="ECO:0000256" key="4">
    <source>
        <dbReference type="SAM" id="Coils"/>
    </source>
</evidence>
<dbReference type="SMART" id="SM00387">
    <property type="entry name" value="HATPase_c"/>
    <property type="match status" value="1"/>
</dbReference>
<dbReference type="PROSITE" id="PS50109">
    <property type="entry name" value="HIS_KIN"/>
    <property type="match status" value="1"/>
</dbReference>
<evidence type="ECO:0000259" key="6">
    <source>
        <dbReference type="PROSITE" id="PS50113"/>
    </source>
</evidence>
<evidence type="ECO:0000259" key="5">
    <source>
        <dbReference type="PROSITE" id="PS50109"/>
    </source>
</evidence>
<name>A0ABU9XNT1_9SPHN</name>
<evidence type="ECO:0000313" key="7">
    <source>
        <dbReference type="EMBL" id="MEN2785489.1"/>
    </source>
</evidence>
<dbReference type="Gene3D" id="1.10.287.130">
    <property type="match status" value="1"/>
</dbReference>
<dbReference type="PROSITE" id="PS50113">
    <property type="entry name" value="PAC"/>
    <property type="match status" value="1"/>
</dbReference>
<dbReference type="Gene3D" id="3.30.450.20">
    <property type="entry name" value="PAS domain"/>
    <property type="match status" value="3"/>
</dbReference>
<dbReference type="Gene3D" id="3.30.565.10">
    <property type="entry name" value="Histidine kinase-like ATPase, C-terminal domain"/>
    <property type="match status" value="1"/>
</dbReference>
<dbReference type="Pfam" id="PF02518">
    <property type="entry name" value="HATPase_c"/>
    <property type="match status" value="1"/>
</dbReference>
<dbReference type="PANTHER" id="PTHR43065">
    <property type="entry name" value="SENSOR HISTIDINE KINASE"/>
    <property type="match status" value="1"/>
</dbReference>
<dbReference type="EMBL" id="JBDIMF010000001">
    <property type="protein sequence ID" value="MEN2785489.1"/>
    <property type="molecule type" value="Genomic_DNA"/>
</dbReference>
<dbReference type="PANTHER" id="PTHR43065:SF42">
    <property type="entry name" value="TWO-COMPONENT SENSOR PPRA"/>
    <property type="match status" value="1"/>
</dbReference>
<gene>
    <name evidence="7" type="ORF">ABC969_03520</name>
</gene>
<protein>
    <recommendedName>
        <fullName evidence="2">histidine kinase</fullName>
        <ecNumber evidence="2">2.7.13.3</ecNumber>
    </recommendedName>
</protein>
<proteinExistence type="predicted"/>
<dbReference type="EC" id="2.7.13.3" evidence="2"/>
<dbReference type="InterPro" id="IPR000700">
    <property type="entry name" value="PAS-assoc_C"/>
</dbReference>